<comment type="subcellular location">
    <subcellularLocation>
        <location evidence="1">Membrane</location>
        <topology evidence="1">Multi-pass membrane protein</topology>
    </subcellularLocation>
</comment>
<feature type="compositionally biased region" description="Polar residues" evidence="6">
    <location>
        <begin position="309"/>
        <end position="321"/>
    </location>
</feature>
<protein>
    <recommendedName>
        <fullName evidence="10">7TM chemoreceptor</fullName>
    </recommendedName>
</protein>
<dbReference type="GO" id="GO:0016020">
    <property type="term" value="C:membrane"/>
    <property type="evidence" value="ECO:0007669"/>
    <property type="project" value="UniProtKB-SubCell"/>
</dbReference>
<keyword evidence="3 7" id="KW-0812">Transmembrane</keyword>
<dbReference type="Gene3D" id="1.20.1070.10">
    <property type="entry name" value="Rhodopsin 7-helix transmembrane proteins"/>
    <property type="match status" value="1"/>
</dbReference>
<feature type="transmembrane region" description="Helical" evidence="7">
    <location>
        <begin position="127"/>
        <end position="145"/>
    </location>
</feature>
<gene>
    <name evidence="8" type="primary">Acey_s0427.g1266</name>
    <name evidence="8" type="ORF">Y032_0427g1266</name>
</gene>
<feature type="transmembrane region" description="Helical" evidence="7">
    <location>
        <begin position="271"/>
        <end position="293"/>
    </location>
</feature>
<evidence type="ECO:0000256" key="3">
    <source>
        <dbReference type="ARBA" id="ARBA00022692"/>
    </source>
</evidence>
<keyword evidence="5 7" id="KW-0472">Membrane</keyword>
<feature type="transmembrane region" description="Helical" evidence="7">
    <location>
        <begin position="187"/>
        <end position="208"/>
    </location>
</feature>
<dbReference type="InterPro" id="IPR019421">
    <property type="entry name" value="7TM_GPCR_serpentine_rcpt_Srd"/>
</dbReference>
<reference evidence="9" key="1">
    <citation type="journal article" date="2015" name="Nat. Genet.">
        <title>The genome and transcriptome of the zoonotic hookworm Ancylostoma ceylanicum identify infection-specific gene families.</title>
        <authorList>
            <person name="Schwarz E.M."/>
            <person name="Hu Y."/>
            <person name="Antoshechkin I."/>
            <person name="Miller M.M."/>
            <person name="Sternberg P.W."/>
            <person name="Aroian R.V."/>
        </authorList>
    </citation>
    <scope>NUCLEOTIDE SEQUENCE</scope>
    <source>
        <strain evidence="9">HY135</strain>
    </source>
</reference>
<evidence type="ECO:0000313" key="8">
    <source>
        <dbReference type="EMBL" id="EYC45448.1"/>
    </source>
</evidence>
<keyword evidence="9" id="KW-1185">Reference proteome</keyword>
<evidence type="ECO:0000313" key="9">
    <source>
        <dbReference type="Proteomes" id="UP000024635"/>
    </source>
</evidence>
<evidence type="ECO:0000256" key="6">
    <source>
        <dbReference type="SAM" id="MobiDB-lite"/>
    </source>
</evidence>
<evidence type="ECO:0000256" key="5">
    <source>
        <dbReference type="ARBA" id="ARBA00023136"/>
    </source>
</evidence>
<evidence type="ECO:0000256" key="7">
    <source>
        <dbReference type="SAM" id="Phobius"/>
    </source>
</evidence>
<feature type="transmembrane region" description="Helical" evidence="7">
    <location>
        <begin position="7"/>
        <end position="34"/>
    </location>
</feature>
<evidence type="ECO:0000256" key="4">
    <source>
        <dbReference type="ARBA" id="ARBA00022989"/>
    </source>
</evidence>
<evidence type="ECO:0008006" key="10">
    <source>
        <dbReference type="Google" id="ProtNLM"/>
    </source>
</evidence>
<dbReference type="AlphaFoldDB" id="A0A016X2G2"/>
<name>A0A016X2G2_9BILA</name>
<dbReference type="SUPFAM" id="SSF81321">
    <property type="entry name" value="Family A G protein-coupled receptor-like"/>
    <property type="match status" value="1"/>
</dbReference>
<feature type="transmembrane region" description="Helical" evidence="7">
    <location>
        <begin position="238"/>
        <end position="259"/>
    </location>
</feature>
<dbReference type="OrthoDB" id="5866685at2759"/>
<evidence type="ECO:0000256" key="1">
    <source>
        <dbReference type="ARBA" id="ARBA00004141"/>
    </source>
</evidence>
<dbReference type="InterPro" id="IPR050920">
    <property type="entry name" value="Nematode_rcpt-like_delta"/>
</dbReference>
<keyword evidence="4 7" id="KW-1133">Transmembrane helix</keyword>
<dbReference type="Proteomes" id="UP000024635">
    <property type="component" value="Unassembled WGS sequence"/>
</dbReference>
<proteinExistence type="inferred from homology"/>
<comment type="similarity">
    <text evidence="2">Belongs to the nematode receptor-like protein srd family.</text>
</comment>
<accession>A0A016X2G2</accession>
<sequence>MYFSTNDAIYFACIVITATWGFLANAFLLFMIIWRSPKHLSPYRIFLGNTALTQLLLAVVIVVIAPRVLTEGFNIVNIYLGPSQLFGPWYCFMLYTTMLHLALNSFVSLMISMIYRCISLRISNIKSSTAVLMCLAGYVIPFSLIPPCVNLKYSANTTEAARITHYKIPNMDKYNAVVAANILQPPILWAIFCCTVLLIPIYATMYFCRWKILSMLEKSTFVQSAHTRLNIKRFVKALTVQSLVPTLSVFPPAIAYLLIQSGVLEPHLFSYFIAPCISIGPVLDPMITIYYVAPYRHFVRTALSSQPTISSDTQQKRSNVNNERKFSQKSRHSIGPIYVSSS</sequence>
<feature type="transmembrane region" description="Helical" evidence="7">
    <location>
        <begin position="46"/>
        <end position="69"/>
    </location>
</feature>
<dbReference type="EMBL" id="JARK01000027">
    <property type="protein sequence ID" value="EYC45448.1"/>
    <property type="molecule type" value="Genomic_DNA"/>
</dbReference>
<comment type="caution">
    <text evidence="8">The sequence shown here is derived from an EMBL/GenBank/DDBJ whole genome shotgun (WGS) entry which is preliminary data.</text>
</comment>
<dbReference type="PANTHER" id="PTHR22945">
    <property type="entry name" value="SERPENTINE RECEPTOR, CLASS D DELTA"/>
    <property type="match status" value="1"/>
</dbReference>
<dbReference type="Pfam" id="PF10317">
    <property type="entry name" value="7TM_GPCR_Srd"/>
    <property type="match status" value="1"/>
</dbReference>
<dbReference type="PANTHER" id="PTHR22945:SF16">
    <property type="entry name" value="SERPENTINE RECEPTOR CLASS DELTA-32"/>
    <property type="match status" value="1"/>
</dbReference>
<organism evidence="8 9">
    <name type="scientific">Ancylostoma ceylanicum</name>
    <dbReference type="NCBI Taxonomy" id="53326"/>
    <lineage>
        <taxon>Eukaryota</taxon>
        <taxon>Metazoa</taxon>
        <taxon>Ecdysozoa</taxon>
        <taxon>Nematoda</taxon>
        <taxon>Chromadorea</taxon>
        <taxon>Rhabditida</taxon>
        <taxon>Rhabditina</taxon>
        <taxon>Rhabditomorpha</taxon>
        <taxon>Strongyloidea</taxon>
        <taxon>Ancylostomatidae</taxon>
        <taxon>Ancylostomatinae</taxon>
        <taxon>Ancylostoma</taxon>
    </lineage>
</organism>
<feature type="transmembrane region" description="Helical" evidence="7">
    <location>
        <begin position="89"/>
        <end position="115"/>
    </location>
</feature>
<evidence type="ECO:0000256" key="2">
    <source>
        <dbReference type="ARBA" id="ARBA00009166"/>
    </source>
</evidence>
<feature type="region of interest" description="Disordered" evidence="6">
    <location>
        <begin position="309"/>
        <end position="342"/>
    </location>
</feature>